<dbReference type="GO" id="GO:0016020">
    <property type="term" value="C:membrane"/>
    <property type="evidence" value="ECO:0007669"/>
    <property type="project" value="UniProtKB-SubCell"/>
</dbReference>
<reference evidence="3 4" key="1">
    <citation type="submission" date="2019-09" db="EMBL/GenBank/DDBJ databases">
        <title>YIM 48816 draft genome.</title>
        <authorList>
            <person name="Jiang L."/>
        </authorList>
    </citation>
    <scope>NUCLEOTIDE SEQUENCE [LARGE SCALE GENOMIC DNA]</scope>
    <source>
        <strain evidence="3 4">YIM 48816</strain>
    </source>
</reference>
<evidence type="ECO:0000313" key="4">
    <source>
        <dbReference type="Proteomes" id="UP000474159"/>
    </source>
</evidence>
<comment type="caution">
    <text evidence="3">The sequence shown here is derived from an EMBL/GenBank/DDBJ whole genome shotgun (WGS) entry which is preliminary data.</text>
</comment>
<organism evidence="3 4">
    <name type="scientific">Methylobacterium soli</name>
    <dbReference type="NCBI Taxonomy" id="553447"/>
    <lineage>
        <taxon>Bacteria</taxon>
        <taxon>Pseudomonadati</taxon>
        <taxon>Pseudomonadota</taxon>
        <taxon>Alphaproteobacteria</taxon>
        <taxon>Hyphomicrobiales</taxon>
        <taxon>Methylobacteriaceae</taxon>
        <taxon>Methylobacterium</taxon>
    </lineage>
</organism>
<evidence type="ECO:0000259" key="2">
    <source>
        <dbReference type="Pfam" id="PF14378"/>
    </source>
</evidence>
<evidence type="ECO:0000313" key="3">
    <source>
        <dbReference type="EMBL" id="KAB1077556.1"/>
    </source>
</evidence>
<evidence type="ECO:0000256" key="1">
    <source>
        <dbReference type="SAM" id="Phobius"/>
    </source>
</evidence>
<keyword evidence="4" id="KW-1185">Reference proteome</keyword>
<keyword evidence="1" id="KW-1133">Transmembrane helix</keyword>
<proteinExistence type="predicted"/>
<dbReference type="AlphaFoldDB" id="A0A6L3SV46"/>
<dbReference type="InterPro" id="IPR026841">
    <property type="entry name" value="Aur1/Ipt1"/>
</dbReference>
<dbReference type="Proteomes" id="UP000474159">
    <property type="component" value="Unassembled WGS sequence"/>
</dbReference>
<dbReference type="OrthoDB" id="7584858at2"/>
<dbReference type="EMBL" id="VZZK01000020">
    <property type="protein sequence ID" value="KAB1077556.1"/>
    <property type="molecule type" value="Genomic_DNA"/>
</dbReference>
<gene>
    <name evidence="3" type="ORF">F6X53_18660</name>
</gene>
<keyword evidence="1" id="KW-0812">Transmembrane</keyword>
<feature type="transmembrane region" description="Helical" evidence="1">
    <location>
        <begin position="133"/>
        <end position="154"/>
    </location>
</feature>
<feature type="transmembrane region" description="Helical" evidence="1">
    <location>
        <begin position="12"/>
        <end position="30"/>
    </location>
</feature>
<sequence length="301" mass="31586">MTLVGLSFDWASALLPGLACLALVGGAAFYRTVRPDARLAAAMSATAQLTAFTAVALPLSYAAARTGGPLWDATFLGWDRALHLDWPACLAFMDARPRLSLAGSVAYASLMPQMIIAIVGLCFQHHLAACRNLILAIILAALTSILISALMPAMTVFMHLGLEQAAAPHVPFIDESHILALRAGTLRLVSLTEGQGIIAFPSFHAALGILLARAFWPLQGLRWPGLILNLGMIAATPTHGGHYFVDVFAGIGVGLLAVTAVTAVTAARHLGAWRLRSAERLRRAGSAILGPDPALAPRGAP</sequence>
<feature type="transmembrane region" description="Helical" evidence="1">
    <location>
        <begin position="247"/>
        <end position="267"/>
    </location>
</feature>
<feature type="transmembrane region" description="Helical" evidence="1">
    <location>
        <begin position="101"/>
        <end position="121"/>
    </location>
</feature>
<accession>A0A6L3SV46</accession>
<feature type="domain" description="Inositolphosphotransferase Aur1/Ipt1" evidence="2">
    <location>
        <begin position="75"/>
        <end position="259"/>
    </location>
</feature>
<keyword evidence="1" id="KW-0472">Membrane</keyword>
<feature type="transmembrane region" description="Helical" evidence="1">
    <location>
        <begin position="42"/>
        <end position="64"/>
    </location>
</feature>
<feature type="transmembrane region" description="Helical" evidence="1">
    <location>
        <begin position="223"/>
        <end position="241"/>
    </location>
</feature>
<protein>
    <submittedName>
        <fullName evidence="3">PAP2 family protein</fullName>
    </submittedName>
</protein>
<name>A0A6L3SV46_9HYPH</name>
<dbReference type="Pfam" id="PF14378">
    <property type="entry name" value="PAP2_3"/>
    <property type="match status" value="1"/>
</dbReference>
<feature type="transmembrane region" description="Helical" evidence="1">
    <location>
        <begin position="196"/>
        <end position="216"/>
    </location>
</feature>